<evidence type="ECO:0000256" key="1">
    <source>
        <dbReference type="SAM" id="MobiDB-lite"/>
    </source>
</evidence>
<comment type="caution">
    <text evidence="2">The sequence shown here is derived from an EMBL/GenBank/DDBJ whole genome shotgun (WGS) entry which is preliminary data.</text>
</comment>
<name>A0A093V322_TALMA</name>
<accession>A0A093V322</accession>
<sequence length="655" mass="72906">MSGNYDYPPASNSTSRSSTSERPPETQQTRLQNLRELILHNSDRRRARPRSETARALEALDEIEQLQLQTAQRRLIYERARAAVHRQLQQYSSEASHTGAENARPLGLYRERRRFPITNSLDTSMNQEPGSSTPGNRPGRRRLRPSETALRLMANRANRANTLDNGNGPGSQQLREPTSRMPAPSDDWWDRVAAEFSTPLSGDATPATASAMSERFDRLFAELGLPATDRSVPMTMGAIVEDFDRLAASFGVPSVAGAAPRFPTPTDLEGSPRHPDLDSPGSRWRSKRCKLDSDDKREGLTGFSYGHYGQVVPGLLKMEINSCDGGNYYDEDNGESSWPGNVLLDDTSVYCTKKSRCNIVLNHRGETPFSLKKIVIRAPKKGFDAAIQEGMIFVSMSSDELLERTAQYQIHYPTRSRRCHESRRLYGNPSRGYLNTYRSRNQGTETVGAGVSTGDIDAQANDSTWSRRSLFNPTYAEPQLRVTTEHDGIPDGRPHDDDEFPSGNDIYHLDSGEDSELFCPVDEDDSDGGDTVEFNSRGRLDSRRRDRGPPNSLYSLGSNHRLDSPSLIEPARSSGAATIGVGGDMNGISNIMKPHARFFIEREKSMVCINFDPPVSGRYILIKLWSPYSGGNIDIESIMVHGFAGTRYFPALDTR</sequence>
<organism evidence="2">
    <name type="scientific">Talaromyces marneffei PM1</name>
    <dbReference type="NCBI Taxonomy" id="1077442"/>
    <lineage>
        <taxon>Eukaryota</taxon>
        <taxon>Fungi</taxon>
        <taxon>Dikarya</taxon>
        <taxon>Ascomycota</taxon>
        <taxon>Pezizomycotina</taxon>
        <taxon>Eurotiomycetes</taxon>
        <taxon>Eurotiomycetidae</taxon>
        <taxon>Eurotiales</taxon>
        <taxon>Trichocomaceae</taxon>
        <taxon>Talaromyces</taxon>
        <taxon>Talaromyces sect. Talaromyces</taxon>
    </lineage>
</organism>
<dbReference type="eggNOG" id="ENOG502S728">
    <property type="taxonomic scope" value="Eukaryota"/>
</dbReference>
<proteinExistence type="predicted"/>
<dbReference type="AlphaFoldDB" id="A0A093V322"/>
<reference key="1">
    <citation type="journal article" date="2014" name="PLoS Genet.">
        <title>Signature Gene Expression Reveals Novel Clues to the Molecular Mechanisms of Dimorphic Transition in Penicillium marneffei.</title>
        <authorList>
            <person name="Yang E."/>
            <person name="Wang G."/>
            <person name="Cai J."/>
            <person name="Woo P.C."/>
            <person name="Lau S.K."/>
            <person name="Yuen K.-Y."/>
            <person name="Chow W.-N."/>
            <person name="Lin X."/>
        </authorList>
    </citation>
    <scope>NUCLEOTIDE SEQUENCE [LARGE SCALE GENOMIC DNA]</scope>
    <source>
        <strain>PM1</strain>
    </source>
</reference>
<feature type="compositionally biased region" description="Acidic residues" evidence="1">
    <location>
        <begin position="512"/>
        <end position="530"/>
    </location>
</feature>
<evidence type="ECO:0000313" key="2">
    <source>
        <dbReference type="EMBL" id="KFX44394.1"/>
    </source>
</evidence>
<feature type="compositionally biased region" description="Basic and acidic residues" evidence="1">
    <location>
        <begin position="536"/>
        <end position="548"/>
    </location>
</feature>
<feature type="region of interest" description="Disordered" evidence="1">
    <location>
        <begin position="90"/>
        <end position="143"/>
    </location>
</feature>
<feature type="region of interest" description="Disordered" evidence="1">
    <location>
        <begin position="1"/>
        <end position="29"/>
    </location>
</feature>
<feature type="compositionally biased region" description="Basic and acidic residues" evidence="1">
    <location>
        <begin position="483"/>
        <end position="496"/>
    </location>
</feature>
<protein>
    <submittedName>
        <fullName evidence="2">Uncharacterized protein</fullName>
    </submittedName>
</protein>
<feature type="region of interest" description="Disordered" evidence="1">
    <location>
        <begin position="257"/>
        <end position="288"/>
    </location>
</feature>
<dbReference type="HOGENOM" id="CLU_019419_1_0_1"/>
<feature type="region of interest" description="Disordered" evidence="1">
    <location>
        <begin position="476"/>
        <end position="559"/>
    </location>
</feature>
<gene>
    <name evidence="2" type="ORF">GQ26_0280060</name>
</gene>
<dbReference type="EMBL" id="JPOX01000028">
    <property type="protein sequence ID" value="KFX44394.1"/>
    <property type="molecule type" value="Genomic_DNA"/>
</dbReference>
<reference evidence="2" key="2">
    <citation type="journal article" date="2014" name="PLoS Genet.">
        <title>Signature gene expression reveals novel clues to the molecular mechanisms of dimorphic transition in Penicillium marneffei.</title>
        <authorList>
            <person name="Yang E."/>
            <person name="Wang G."/>
            <person name="Cai J."/>
            <person name="Woo P.C."/>
            <person name="Lau S.K."/>
            <person name="Yuen K.-Y."/>
            <person name="Chow W.-N."/>
            <person name="Lin X."/>
        </authorList>
    </citation>
    <scope>NUCLEOTIDE SEQUENCE</scope>
    <source>
        <strain evidence="2">PM1</strain>
    </source>
</reference>
<feature type="region of interest" description="Disordered" evidence="1">
    <location>
        <begin position="157"/>
        <end position="186"/>
    </location>
</feature>
<feature type="compositionally biased region" description="Polar residues" evidence="1">
    <location>
        <begin position="117"/>
        <end position="133"/>
    </location>
</feature>